<dbReference type="SFLD" id="SFLDG01067">
    <property type="entry name" value="SPASM/twitch_domain_containing"/>
    <property type="match status" value="1"/>
</dbReference>
<evidence type="ECO:0000256" key="1">
    <source>
        <dbReference type="ARBA" id="ARBA00001966"/>
    </source>
</evidence>
<dbReference type="InterPro" id="IPR013785">
    <property type="entry name" value="Aldolase_TIM"/>
</dbReference>
<dbReference type="InterPro" id="IPR017200">
    <property type="entry name" value="PqqE-like"/>
</dbReference>
<evidence type="ECO:0000256" key="5">
    <source>
        <dbReference type="ARBA" id="ARBA00023004"/>
    </source>
</evidence>
<keyword evidence="6" id="KW-0411">Iron-sulfur</keyword>
<feature type="domain" description="Radical SAM core" evidence="7">
    <location>
        <begin position="2"/>
        <end position="215"/>
    </location>
</feature>
<name>A0ABV9TCN5_9GAMM</name>
<gene>
    <name evidence="8" type="ORF">ACFPDQ_05080</name>
</gene>
<dbReference type="CDD" id="cd01335">
    <property type="entry name" value="Radical_SAM"/>
    <property type="match status" value="1"/>
</dbReference>
<keyword evidence="3" id="KW-0949">S-adenosyl-L-methionine</keyword>
<dbReference type="SFLD" id="SFLDG01386">
    <property type="entry name" value="main_SPASM_domain-containing"/>
    <property type="match status" value="1"/>
</dbReference>
<dbReference type="PANTHER" id="PTHR11228:SF7">
    <property type="entry name" value="PQQA PEPTIDE CYCLASE"/>
    <property type="match status" value="1"/>
</dbReference>
<accession>A0ABV9TCN5</accession>
<comment type="cofactor">
    <cofactor evidence="1">
        <name>[4Fe-4S] cluster</name>
        <dbReference type="ChEBI" id="CHEBI:49883"/>
    </cofactor>
</comment>
<dbReference type="PIRSF" id="PIRSF037420">
    <property type="entry name" value="PQQ_syn_pqqE"/>
    <property type="match status" value="1"/>
</dbReference>
<evidence type="ECO:0000256" key="4">
    <source>
        <dbReference type="ARBA" id="ARBA00022723"/>
    </source>
</evidence>
<dbReference type="Proteomes" id="UP001595926">
    <property type="component" value="Unassembled WGS sequence"/>
</dbReference>
<dbReference type="EMBL" id="JBHSJH010000002">
    <property type="protein sequence ID" value="MFC4892419.1"/>
    <property type="molecule type" value="Genomic_DNA"/>
</dbReference>
<evidence type="ECO:0000313" key="9">
    <source>
        <dbReference type="Proteomes" id="UP001595926"/>
    </source>
</evidence>
<evidence type="ECO:0000259" key="7">
    <source>
        <dbReference type="PROSITE" id="PS51918"/>
    </source>
</evidence>
<dbReference type="CDD" id="cd21123">
    <property type="entry name" value="SPASM_MftC-like"/>
    <property type="match status" value="1"/>
</dbReference>
<dbReference type="SMART" id="SM00729">
    <property type="entry name" value="Elp3"/>
    <property type="match status" value="1"/>
</dbReference>
<dbReference type="SFLD" id="SFLDS00029">
    <property type="entry name" value="Radical_SAM"/>
    <property type="match status" value="1"/>
</dbReference>
<dbReference type="PROSITE" id="PS51918">
    <property type="entry name" value="RADICAL_SAM"/>
    <property type="match status" value="1"/>
</dbReference>
<dbReference type="Pfam" id="PF13186">
    <property type="entry name" value="SPASM"/>
    <property type="match status" value="1"/>
</dbReference>
<organism evidence="8 9">
    <name type="scientific">Pseudofrancisella aestuarii</name>
    <dbReference type="NCBI Taxonomy" id="2670347"/>
    <lineage>
        <taxon>Bacteria</taxon>
        <taxon>Pseudomonadati</taxon>
        <taxon>Pseudomonadota</taxon>
        <taxon>Gammaproteobacteria</taxon>
        <taxon>Thiotrichales</taxon>
        <taxon>Francisellaceae</taxon>
        <taxon>Pseudofrancisella</taxon>
    </lineage>
</organism>
<protein>
    <submittedName>
        <fullName evidence="8">Radical SAM/SPASM domain-containing protein</fullName>
    </submittedName>
</protein>
<dbReference type="Gene3D" id="3.20.20.70">
    <property type="entry name" value="Aldolase class I"/>
    <property type="match status" value="1"/>
</dbReference>
<dbReference type="NCBIfam" id="TIGR04085">
    <property type="entry name" value="rSAM_more_4Fe4S"/>
    <property type="match status" value="1"/>
</dbReference>
<reference evidence="9" key="1">
    <citation type="journal article" date="2019" name="Int. J. Syst. Evol. Microbiol.">
        <title>The Global Catalogue of Microorganisms (GCM) 10K type strain sequencing project: providing services to taxonomists for standard genome sequencing and annotation.</title>
        <authorList>
            <consortium name="The Broad Institute Genomics Platform"/>
            <consortium name="The Broad Institute Genome Sequencing Center for Infectious Disease"/>
            <person name="Wu L."/>
            <person name="Ma J."/>
        </authorList>
    </citation>
    <scope>NUCLEOTIDE SEQUENCE [LARGE SCALE GENOMIC DNA]</scope>
    <source>
        <strain evidence="9">CGMCC 1.13718</strain>
    </source>
</reference>
<dbReference type="InterPro" id="IPR050377">
    <property type="entry name" value="Radical_SAM_PqqE_MftC-like"/>
</dbReference>
<dbReference type="InterPro" id="IPR006638">
    <property type="entry name" value="Elp3/MiaA/NifB-like_rSAM"/>
</dbReference>
<dbReference type="InterPro" id="IPR058240">
    <property type="entry name" value="rSAM_sf"/>
</dbReference>
<dbReference type="InterPro" id="IPR023885">
    <property type="entry name" value="4Fe4S-binding_SPASM_dom"/>
</dbReference>
<keyword evidence="4" id="KW-0479">Metal-binding</keyword>
<evidence type="ECO:0000313" key="8">
    <source>
        <dbReference type="EMBL" id="MFC4892419.1"/>
    </source>
</evidence>
<dbReference type="RefSeq" id="WP_119329814.1">
    <property type="nucleotide sequence ID" value="NZ_JBHSJH010000002.1"/>
</dbReference>
<dbReference type="PANTHER" id="PTHR11228">
    <property type="entry name" value="RADICAL SAM DOMAIN PROTEIN"/>
    <property type="match status" value="1"/>
</dbReference>
<dbReference type="SUPFAM" id="SSF102114">
    <property type="entry name" value="Radical SAM enzymes"/>
    <property type="match status" value="1"/>
</dbReference>
<evidence type="ECO:0000256" key="6">
    <source>
        <dbReference type="ARBA" id="ARBA00023014"/>
    </source>
</evidence>
<sequence length="354" mass="40415">MKFEPKWIAWETTRECNLECMHCRSNACLGSYKHLDFSTEKGFEVINKIAEFSQPCLVLSGGEPLLREDIFELANYGTRKGLRMALATNGTLVTNKVCEKIKESGIRIVSLSLDGSCEETHDTFRKQKGAFAATLRAAELFRNHNIPFIVNSSFTKHNHDEIKETYQLAKEIGATSWYMFMVVPTGRGQQLMDELLHDEKYDEALDWHYNMESDEEEMLVRPTCAPHYYRIRFEKNKDQGKSTKSRSLSFSTGGSKGCIAGQSIMTIDVEGNVNPCSYLPLKAGNIFKQDLAEIWNESEIFNNLRNFKEYKGKCGACEYIKICGGCRARAHYMNNDYMAEEPLCNYVPKRLKAV</sequence>
<keyword evidence="5" id="KW-0408">Iron</keyword>
<comment type="caution">
    <text evidence="8">The sequence shown here is derived from an EMBL/GenBank/DDBJ whole genome shotgun (WGS) entry which is preliminary data.</text>
</comment>
<dbReference type="Pfam" id="PF04055">
    <property type="entry name" value="Radical_SAM"/>
    <property type="match status" value="1"/>
</dbReference>
<keyword evidence="9" id="KW-1185">Reference proteome</keyword>
<proteinExistence type="predicted"/>
<evidence type="ECO:0000256" key="2">
    <source>
        <dbReference type="ARBA" id="ARBA00022485"/>
    </source>
</evidence>
<dbReference type="InterPro" id="IPR007197">
    <property type="entry name" value="rSAM"/>
</dbReference>
<evidence type="ECO:0000256" key="3">
    <source>
        <dbReference type="ARBA" id="ARBA00022691"/>
    </source>
</evidence>
<keyword evidence="2" id="KW-0004">4Fe-4S</keyword>